<comment type="catalytic activity">
    <reaction evidence="1">
        <text>UDP-alpha-D-glucose = UDP-alpha-D-galactose</text>
        <dbReference type="Rhea" id="RHEA:22168"/>
        <dbReference type="ChEBI" id="CHEBI:58885"/>
        <dbReference type="ChEBI" id="CHEBI:66914"/>
        <dbReference type="EC" id="5.1.3.2"/>
    </reaction>
</comment>
<dbReference type="Gene3D" id="3.40.50.720">
    <property type="entry name" value="NAD(P)-binding Rossmann-like Domain"/>
    <property type="match status" value="1"/>
</dbReference>
<sequence length="328" mass="35054">MTVIVTGGAGYIGAHVVRLLNQAGQKVVVVDDLSTGDAARIGGAPLVAMDIAEPGASDRLAQVLGDYGATSVIHFAARKQVGESVQRPTWYFAQNVGGMTNLLDAMERTRTDRLVFSSSAAVYGQPDVGIVQEKNPTVPINPYGQTKLACEWLSADAAVSWGLRVVALRYFNVAGAGAPDLGDPAALNLVPMVLERLAAGRPPAIFGQDYPTPDGTCVRDYIHVQDLARAHIDSIAYLDREDRPYQSFNVGTGVGSSVKEVIEEIGRVSGLDVTPEIMPRRLGDPAELVGDPARITNVLGWSAKYGLSQIIESAWEAWQAGPNRIEMQ</sequence>
<dbReference type="PANTHER" id="PTHR43725">
    <property type="entry name" value="UDP-GLUCOSE 4-EPIMERASE"/>
    <property type="match status" value="1"/>
</dbReference>
<dbReference type="Proteomes" id="UP000316181">
    <property type="component" value="Unassembled WGS sequence"/>
</dbReference>
<dbReference type="AlphaFoldDB" id="A0A542SQV1"/>
<dbReference type="OrthoDB" id="9801785at2"/>
<dbReference type="EC" id="5.1.3.2" evidence="5"/>
<feature type="domain" description="NAD-dependent epimerase/dehydratase" evidence="12">
    <location>
        <begin position="3"/>
        <end position="251"/>
    </location>
</feature>
<evidence type="ECO:0000256" key="10">
    <source>
        <dbReference type="ARBA" id="ARBA00031367"/>
    </source>
</evidence>
<dbReference type="InterPro" id="IPR036291">
    <property type="entry name" value="NAD(P)-bd_dom_sf"/>
</dbReference>
<name>A0A542SQV1_9MICO</name>
<comment type="cofactor">
    <cofactor evidence="2">
        <name>NAD(+)</name>
        <dbReference type="ChEBI" id="CHEBI:57540"/>
    </cofactor>
</comment>
<evidence type="ECO:0000259" key="12">
    <source>
        <dbReference type="Pfam" id="PF01370"/>
    </source>
</evidence>
<evidence type="ECO:0000256" key="9">
    <source>
        <dbReference type="ARBA" id="ARBA00023277"/>
    </source>
</evidence>
<keyword evidence="14" id="KW-1185">Reference proteome</keyword>
<keyword evidence="7" id="KW-0520">NAD</keyword>
<evidence type="ECO:0000256" key="2">
    <source>
        <dbReference type="ARBA" id="ARBA00001911"/>
    </source>
</evidence>
<dbReference type="RefSeq" id="WP_142112648.1">
    <property type="nucleotide sequence ID" value="NZ_BAAATB010000004.1"/>
</dbReference>
<dbReference type="UniPathway" id="UPA00214"/>
<dbReference type="Gene3D" id="3.90.25.10">
    <property type="entry name" value="UDP-galactose 4-epimerase, domain 1"/>
    <property type="match status" value="1"/>
</dbReference>
<evidence type="ECO:0000256" key="8">
    <source>
        <dbReference type="ARBA" id="ARBA00023235"/>
    </source>
</evidence>
<evidence type="ECO:0000256" key="1">
    <source>
        <dbReference type="ARBA" id="ARBA00000083"/>
    </source>
</evidence>
<reference evidence="13 14" key="1">
    <citation type="submission" date="2019-06" db="EMBL/GenBank/DDBJ databases">
        <title>Sequencing the genomes of 1000 actinobacteria strains.</title>
        <authorList>
            <person name="Klenk H.-P."/>
        </authorList>
    </citation>
    <scope>NUCLEOTIDE SEQUENCE [LARGE SCALE GENOMIC DNA]</scope>
    <source>
        <strain evidence="13 14">DSM 10596</strain>
    </source>
</reference>
<dbReference type="GO" id="GO:0003978">
    <property type="term" value="F:UDP-glucose 4-epimerase activity"/>
    <property type="evidence" value="ECO:0007669"/>
    <property type="project" value="UniProtKB-EC"/>
</dbReference>
<evidence type="ECO:0000256" key="3">
    <source>
        <dbReference type="ARBA" id="ARBA00004947"/>
    </source>
</evidence>
<protein>
    <recommendedName>
        <fullName evidence="6">UDP-glucose 4-epimerase</fullName>
        <ecNumber evidence="5">5.1.3.2</ecNumber>
    </recommendedName>
    <alternativeName>
        <fullName evidence="11">Galactowaldenase</fullName>
    </alternativeName>
    <alternativeName>
        <fullName evidence="10">UDP-galactose 4-epimerase</fullName>
    </alternativeName>
</protein>
<keyword evidence="8" id="KW-0413">Isomerase</keyword>
<evidence type="ECO:0000256" key="7">
    <source>
        <dbReference type="ARBA" id="ARBA00023027"/>
    </source>
</evidence>
<dbReference type="Pfam" id="PF01370">
    <property type="entry name" value="Epimerase"/>
    <property type="match status" value="1"/>
</dbReference>
<gene>
    <name evidence="13" type="ORF">FB389_1701</name>
</gene>
<evidence type="ECO:0000256" key="6">
    <source>
        <dbReference type="ARBA" id="ARBA00018569"/>
    </source>
</evidence>
<dbReference type="SUPFAM" id="SSF51735">
    <property type="entry name" value="NAD(P)-binding Rossmann-fold domains"/>
    <property type="match status" value="1"/>
</dbReference>
<evidence type="ECO:0000256" key="5">
    <source>
        <dbReference type="ARBA" id="ARBA00013189"/>
    </source>
</evidence>
<dbReference type="EMBL" id="VFNV01000001">
    <property type="protein sequence ID" value="TQK76993.1"/>
    <property type="molecule type" value="Genomic_DNA"/>
</dbReference>
<keyword evidence="9" id="KW-0119">Carbohydrate metabolism</keyword>
<accession>A0A542SQV1</accession>
<dbReference type="InterPro" id="IPR005886">
    <property type="entry name" value="UDP_G4E"/>
</dbReference>
<evidence type="ECO:0000256" key="11">
    <source>
        <dbReference type="ARBA" id="ARBA00033067"/>
    </source>
</evidence>
<dbReference type="InterPro" id="IPR001509">
    <property type="entry name" value="Epimerase_deHydtase"/>
</dbReference>
<comment type="pathway">
    <text evidence="3">Carbohydrate metabolism; galactose metabolism.</text>
</comment>
<comment type="caution">
    <text evidence="13">The sequence shown here is derived from an EMBL/GenBank/DDBJ whole genome shotgun (WGS) entry which is preliminary data.</text>
</comment>
<dbReference type="PANTHER" id="PTHR43725:SF53">
    <property type="entry name" value="UDP-ARABINOSE 4-EPIMERASE 1"/>
    <property type="match status" value="1"/>
</dbReference>
<evidence type="ECO:0000313" key="14">
    <source>
        <dbReference type="Proteomes" id="UP000316181"/>
    </source>
</evidence>
<dbReference type="GO" id="GO:0033499">
    <property type="term" value="P:galactose catabolic process via UDP-galactose, Leloir pathway"/>
    <property type="evidence" value="ECO:0007669"/>
    <property type="project" value="TreeGrafter"/>
</dbReference>
<proteinExistence type="inferred from homology"/>
<dbReference type="NCBIfam" id="TIGR01179">
    <property type="entry name" value="galE"/>
    <property type="match status" value="1"/>
</dbReference>
<evidence type="ECO:0000256" key="4">
    <source>
        <dbReference type="ARBA" id="ARBA00007637"/>
    </source>
</evidence>
<evidence type="ECO:0000313" key="13">
    <source>
        <dbReference type="EMBL" id="TQK76993.1"/>
    </source>
</evidence>
<comment type="similarity">
    <text evidence="4">Belongs to the NAD(P)-dependent epimerase/dehydratase family.</text>
</comment>
<organism evidence="13 14">
    <name type="scientific">Rarobacter incanus</name>
    <dbReference type="NCBI Taxonomy" id="153494"/>
    <lineage>
        <taxon>Bacteria</taxon>
        <taxon>Bacillati</taxon>
        <taxon>Actinomycetota</taxon>
        <taxon>Actinomycetes</taxon>
        <taxon>Micrococcales</taxon>
        <taxon>Rarobacteraceae</taxon>
        <taxon>Rarobacter</taxon>
    </lineage>
</organism>